<protein>
    <submittedName>
        <fullName evidence="1">Uncharacterized protein</fullName>
    </submittedName>
</protein>
<dbReference type="EMBL" id="QGHD01000008">
    <property type="protein sequence ID" value="PWL03222.1"/>
    <property type="molecule type" value="Genomic_DNA"/>
</dbReference>
<reference evidence="1 2" key="1">
    <citation type="submission" date="2018-05" db="EMBL/GenBank/DDBJ databases">
        <title>Animal gut microbial communities from fecal samples from Wisconsin, USA.</title>
        <authorList>
            <person name="Neumann A."/>
        </authorList>
    </citation>
    <scope>NUCLEOTIDE SEQUENCE [LARGE SCALE GENOMIC DNA]</scope>
    <source>
        <strain evidence="1 2">UWS4</strain>
    </source>
</reference>
<keyword evidence="2" id="KW-1185">Reference proteome</keyword>
<dbReference type="RefSeq" id="WP_106197761.1">
    <property type="nucleotide sequence ID" value="NZ_JAXEIU010000061.1"/>
</dbReference>
<organism evidence="1 2">
    <name type="scientific">Hallerella porci</name>
    <dbReference type="NCBI Taxonomy" id="1945871"/>
    <lineage>
        <taxon>Bacteria</taxon>
        <taxon>Pseudomonadati</taxon>
        <taxon>Fibrobacterota</taxon>
        <taxon>Fibrobacteria</taxon>
        <taxon>Fibrobacterales</taxon>
        <taxon>Fibrobacteraceae</taxon>
        <taxon>Hallerella</taxon>
    </lineage>
</organism>
<evidence type="ECO:0000313" key="2">
    <source>
        <dbReference type="Proteomes" id="UP000245523"/>
    </source>
</evidence>
<dbReference type="Proteomes" id="UP000245523">
    <property type="component" value="Unassembled WGS sequence"/>
</dbReference>
<proteinExistence type="predicted"/>
<accession>A0ABX5LLN7</accession>
<gene>
    <name evidence="1" type="ORF">B0H50_10865</name>
</gene>
<comment type="caution">
    <text evidence="1">The sequence shown here is derived from an EMBL/GenBank/DDBJ whole genome shotgun (WGS) entry which is preliminary data.</text>
</comment>
<name>A0ABX5LLN7_9BACT</name>
<evidence type="ECO:0000313" key="1">
    <source>
        <dbReference type="EMBL" id="PWL03222.1"/>
    </source>
</evidence>
<sequence>MVENRSVRLDVSTDADFFPVLKESVADFAHALKASGAVLADLEVESERMLQKLKNFNGSDVSITLELGENCSLETSAV</sequence>